<keyword evidence="3" id="KW-1185">Reference proteome</keyword>
<reference evidence="2 3" key="1">
    <citation type="journal article" date="2009" name="Stand. Genomic Sci.">
        <title>Complete genome sequence of Dyadobacter fermentans type strain (NS114).</title>
        <authorList>
            <person name="Lang E."/>
            <person name="Lapidus A."/>
            <person name="Chertkov O."/>
            <person name="Brettin T."/>
            <person name="Detter J.C."/>
            <person name="Han C."/>
            <person name="Copeland A."/>
            <person name="Glavina Del Rio T."/>
            <person name="Nolan M."/>
            <person name="Chen F."/>
            <person name="Lucas S."/>
            <person name="Tice H."/>
            <person name="Cheng J.F."/>
            <person name="Land M."/>
            <person name="Hauser L."/>
            <person name="Chang Y.J."/>
            <person name="Jeffries C.D."/>
            <person name="Kopitz M."/>
            <person name="Bruce D."/>
            <person name="Goodwin L."/>
            <person name="Pitluck S."/>
            <person name="Ovchinnikova G."/>
            <person name="Pati A."/>
            <person name="Ivanova N."/>
            <person name="Mavrommatis K."/>
            <person name="Chen A."/>
            <person name="Palaniappan K."/>
            <person name="Chain P."/>
            <person name="Bristow J."/>
            <person name="Eisen J.A."/>
            <person name="Markowitz V."/>
            <person name="Hugenholtz P."/>
            <person name="Goker M."/>
            <person name="Rohde M."/>
            <person name="Kyrpides N.C."/>
            <person name="Klenk H.P."/>
        </authorList>
    </citation>
    <scope>NUCLEOTIDE SEQUENCE [LARGE SCALE GENOMIC DNA]</scope>
    <source>
        <strain evidence="3">ATCC 700827 / DSM 18053 / CIP 107007 / KCTC 52180 / NS114</strain>
    </source>
</reference>
<feature type="compositionally biased region" description="Acidic residues" evidence="1">
    <location>
        <begin position="343"/>
        <end position="353"/>
    </location>
</feature>
<proteinExistence type="predicted"/>
<dbReference type="Proteomes" id="UP000002011">
    <property type="component" value="Chromosome"/>
</dbReference>
<protein>
    <submittedName>
        <fullName evidence="2">Exonuclease of the beta-lactamase fold involved in RNA processing</fullName>
    </submittedName>
</protein>
<dbReference type="eggNOG" id="COG1236">
    <property type="taxonomic scope" value="Bacteria"/>
</dbReference>
<dbReference type="NCBIfam" id="TIGR04122">
    <property type="entry name" value="Xnuc_lig_assoc"/>
    <property type="match status" value="1"/>
</dbReference>
<dbReference type="GO" id="GO:0004527">
    <property type="term" value="F:exonuclease activity"/>
    <property type="evidence" value="ECO:0007669"/>
    <property type="project" value="UniProtKB-KW"/>
</dbReference>
<dbReference type="Gene3D" id="3.60.15.10">
    <property type="entry name" value="Ribonuclease Z/Hydroxyacylglutathione hydrolase-like"/>
    <property type="match status" value="1"/>
</dbReference>
<sequence length="383" mass="43537">MRVAIWHTFDNLPTMPKQPLLQFTGKSIYCAVADVHIDPWIPVGRAIITHAHSDHARWGSRHYLAHQDSEPILRLRLGQDINLQTVQYGEKFMINGAKFSLHPAGHIIGSAQVRVEYQGEVWVASGDYKLEDDHFATPFEPVKCNVFITESTFGLPIYKWQPQQQVMSEIDDWWAQNRADGKTSVLMGYSLGKMQRILKNIQLQDDVLYAHGAIYTVNERLREAGFDLPELTLVTKETDRKLFRGALVLAPPSADGTTWIKKFAPYSVGYCSGWMALRGAKNRRAVDQGFVLSDHVDWPDLNRAVKETGAEKVYVTHGYTSIYSRWLNENGIEAAEVTTMYGNEDENEEEETVQDASAGKEAYEEHKQQLEGEKHAEHNDFEP</sequence>
<dbReference type="KEGG" id="dfe:Dfer_3335"/>
<keyword evidence="2" id="KW-0269">Exonuclease</keyword>
<dbReference type="InterPro" id="IPR050698">
    <property type="entry name" value="MBL"/>
</dbReference>
<keyword evidence="2" id="KW-0378">Hydrolase</keyword>
<accession>C6VS25</accession>
<keyword evidence="2" id="KW-0540">Nuclease</keyword>
<dbReference type="EMBL" id="CP001619">
    <property type="protein sequence ID" value="ACT94546.1"/>
    <property type="molecule type" value="Genomic_DNA"/>
</dbReference>
<gene>
    <name evidence="2" type="ordered locus">Dfer_3335</name>
</gene>
<dbReference type="STRING" id="471854.Dfer_3335"/>
<dbReference type="InterPro" id="IPR036866">
    <property type="entry name" value="RibonucZ/Hydroxyglut_hydro"/>
</dbReference>
<dbReference type="AlphaFoldDB" id="C6VS25"/>
<dbReference type="PANTHER" id="PTHR11203">
    <property type="entry name" value="CLEAVAGE AND POLYADENYLATION SPECIFICITY FACTOR FAMILY MEMBER"/>
    <property type="match status" value="1"/>
</dbReference>
<feature type="compositionally biased region" description="Basic and acidic residues" evidence="1">
    <location>
        <begin position="361"/>
        <end position="383"/>
    </location>
</feature>
<organism evidence="2 3">
    <name type="scientific">Dyadobacter fermentans (strain ATCC 700827 / DSM 18053 / CIP 107007 / KCTC 52180 / NS114)</name>
    <dbReference type="NCBI Taxonomy" id="471854"/>
    <lineage>
        <taxon>Bacteria</taxon>
        <taxon>Pseudomonadati</taxon>
        <taxon>Bacteroidota</taxon>
        <taxon>Cytophagia</taxon>
        <taxon>Cytophagales</taxon>
        <taxon>Spirosomataceae</taxon>
        <taxon>Dyadobacter</taxon>
    </lineage>
</organism>
<evidence type="ECO:0000313" key="3">
    <source>
        <dbReference type="Proteomes" id="UP000002011"/>
    </source>
</evidence>
<dbReference type="SUPFAM" id="SSF56281">
    <property type="entry name" value="Metallo-hydrolase/oxidoreductase"/>
    <property type="match status" value="1"/>
</dbReference>
<dbReference type="HOGENOM" id="CLU_050517_1_0_10"/>
<dbReference type="GO" id="GO:0004521">
    <property type="term" value="F:RNA endonuclease activity"/>
    <property type="evidence" value="ECO:0007669"/>
    <property type="project" value="TreeGrafter"/>
</dbReference>
<evidence type="ECO:0000256" key="1">
    <source>
        <dbReference type="SAM" id="MobiDB-lite"/>
    </source>
</evidence>
<dbReference type="PANTHER" id="PTHR11203:SF49">
    <property type="entry name" value="BLL1145 PROTEIN"/>
    <property type="match status" value="1"/>
</dbReference>
<dbReference type="InterPro" id="IPR026360">
    <property type="entry name" value="Xnuc_lig_assoc"/>
</dbReference>
<evidence type="ECO:0000313" key="2">
    <source>
        <dbReference type="EMBL" id="ACT94546.1"/>
    </source>
</evidence>
<feature type="region of interest" description="Disordered" evidence="1">
    <location>
        <begin position="342"/>
        <end position="383"/>
    </location>
</feature>
<name>C6VS25_DYAFD</name>